<protein>
    <submittedName>
        <fullName evidence="2">Uncharacterized protein</fullName>
    </submittedName>
</protein>
<proteinExistence type="predicted"/>
<dbReference type="Gramene" id="PGSC0003DMT400085335">
    <property type="protein sequence ID" value="PGSC0003DMT400085335"/>
    <property type="gene ID" value="PGSC0003DMG400034906"/>
</dbReference>
<dbReference type="HOGENOM" id="CLU_2473335_0_0_1"/>
<accession>M1D9A3</accession>
<name>M1D9A3_SOLTU</name>
<organism evidence="2 3">
    <name type="scientific">Solanum tuberosum</name>
    <name type="common">Potato</name>
    <dbReference type="NCBI Taxonomy" id="4113"/>
    <lineage>
        <taxon>Eukaryota</taxon>
        <taxon>Viridiplantae</taxon>
        <taxon>Streptophyta</taxon>
        <taxon>Embryophyta</taxon>
        <taxon>Tracheophyta</taxon>
        <taxon>Spermatophyta</taxon>
        <taxon>Magnoliopsida</taxon>
        <taxon>eudicotyledons</taxon>
        <taxon>Gunneridae</taxon>
        <taxon>Pentapetalae</taxon>
        <taxon>asterids</taxon>
        <taxon>lamiids</taxon>
        <taxon>Solanales</taxon>
        <taxon>Solanaceae</taxon>
        <taxon>Solanoideae</taxon>
        <taxon>Solaneae</taxon>
        <taxon>Solanum</taxon>
    </lineage>
</organism>
<keyword evidence="3" id="KW-1185">Reference proteome</keyword>
<evidence type="ECO:0000313" key="3">
    <source>
        <dbReference type="Proteomes" id="UP000011115"/>
    </source>
</evidence>
<evidence type="ECO:0000313" key="2">
    <source>
        <dbReference type="EnsemblPlants" id="PGSC0003DMT400085335"/>
    </source>
</evidence>
<reference evidence="3" key="1">
    <citation type="journal article" date="2011" name="Nature">
        <title>Genome sequence and analysis of the tuber crop potato.</title>
        <authorList>
            <consortium name="The Potato Genome Sequencing Consortium"/>
        </authorList>
    </citation>
    <scope>NUCLEOTIDE SEQUENCE [LARGE SCALE GENOMIC DNA]</scope>
    <source>
        <strain evidence="3">cv. DM1-3 516 R44</strain>
    </source>
</reference>
<reference evidence="2" key="2">
    <citation type="submission" date="2015-06" db="UniProtKB">
        <authorList>
            <consortium name="EnsemblPlants"/>
        </authorList>
    </citation>
    <scope>IDENTIFICATION</scope>
    <source>
        <strain evidence="2">DM1-3 516 R44</strain>
    </source>
</reference>
<dbReference type="PaxDb" id="4113-PGSC0003DMT400085335"/>
<dbReference type="EnsemblPlants" id="PGSC0003DMT400085335">
    <property type="protein sequence ID" value="PGSC0003DMT400085335"/>
    <property type="gene ID" value="PGSC0003DMG400034906"/>
</dbReference>
<evidence type="ECO:0000256" key="1">
    <source>
        <dbReference type="SAM" id="MobiDB-lite"/>
    </source>
</evidence>
<dbReference type="InParanoid" id="M1D9A3"/>
<dbReference type="Proteomes" id="UP000011115">
    <property type="component" value="Unassembled WGS sequence"/>
</dbReference>
<sequence length="88" mass="10124">MEFDKLEGEFGKQEEEFGKQDEGYFGRERPWYNQDFLKGFFSSDALEIEDVSSLFFFNNPKDTDKAATWAIFPVLSPSVATLSKGYTT</sequence>
<feature type="region of interest" description="Disordered" evidence="1">
    <location>
        <begin position="1"/>
        <end position="20"/>
    </location>
</feature>
<dbReference type="AlphaFoldDB" id="M1D9A3"/>